<dbReference type="STRING" id="1209962.L0P9Q4"/>
<dbReference type="InterPro" id="IPR012919">
    <property type="entry name" value="SUN_dom"/>
</dbReference>
<dbReference type="GO" id="GO:0016020">
    <property type="term" value="C:membrane"/>
    <property type="evidence" value="ECO:0007669"/>
    <property type="project" value="InterPro"/>
</dbReference>
<protein>
    <recommendedName>
        <fullName evidence="6">SUN domain-containing protein</fullName>
    </recommendedName>
</protein>
<keyword evidence="5" id="KW-0732">Signal</keyword>
<dbReference type="GO" id="GO:0005737">
    <property type="term" value="C:cytoplasm"/>
    <property type="evidence" value="ECO:0007669"/>
    <property type="project" value="TreeGrafter"/>
</dbReference>
<dbReference type="InterPro" id="IPR045120">
    <property type="entry name" value="Suco/Slp1-like"/>
</dbReference>
<dbReference type="GO" id="GO:0012505">
    <property type="term" value="C:endomembrane system"/>
    <property type="evidence" value="ECO:0007669"/>
    <property type="project" value="UniProtKB-SubCell"/>
</dbReference>
<feature type="chain" id="PRO_5003947356" description="SUN domain-containing protein" evidence="5">
    <location>
        <begin position="26"/>
        <end position="466"/>
    </location>
</feature>
<evidence type="ECO:0000259" key="6">
    <source>
        <dbReference type="PROSITE" id="PS51469"/>
    </source>
</evidence>
<evidence type="ECO:0000256" key="3">
    <source>
        <dbReference type="ARBA" id="ARBA00022989"/>
    </source>
</evidence>
<dbReference type="PROSITE" id="PS51469">
    <property type="entry name" value="SUN"/>
    <property type="match status" value="1"/>
</dbReference>
<comment type="caution">
    <text evidence="7">The sequence shown here is derived from an EMBL/GenBank/DDBJ whole genome shotgun (WGS) entry which is preliminary data.</text>
</comment>
<evidence type="ECO:0000256" key="5">
    <source>
        <dbReference type="SAM" id="SignalP"/>
    </source>
</evidence>
<name>L0P9Q4_PNEJI</name>
<dbReference type="VEuPathDB" id="FungiDB:PNEJI1_002374"/>
<organism evidence="8">
    <name type="scientific">Pneumocystis jirovecii</name>
    <name type="common">Human pneumocystis pneumonia agent</name>
    <dbReference type="NCBI Taxonomy" id="42068"/>
    <lineage>
        <taxon>Eukaryota</taxon>
        <taxon>Fungi</taxon>
        <taxon>Dikarya</taxon>
        <taxon>Ascomycota</taxon>
        <taxon>Taphrinomycotina</taxon>
        <taxon>Pneumocystomycetes</taxon>
        <taxon>Pneumocystaceae</taxon>
        <taxon>Pneumocystis</taxon>
    </lineage>
</organism>
<evidence type="ECO:0000313" key="8">
    <source>
        <dbReference type="Proteomes" id="UP000010422"/>
    </source>
</evidence>
<dbReference type="PANTHER" id="PTHR12953">
    <property type="entry name" value="MEMBRANE PROTEIN CH1 RELATED"/>
    <property type="match status" value="1"/>
</dbReference>
<dbReference type="EMBL" id="CAKM01000154">
    <property type="protein sequence ID" value="CCJ29108.1"/>
    <property type="molecule type" value="Genomic_DNA"/>
</dbReference>
<dbReference type="InParanoid" id="L0P9Q4"/>
<dbReference type="AlphaFoldDB" id="L0P9Q4"/>
<keyword evidence="3" id="KW-1133">Transmembrane helix</keyword>
<dbReference type="Pfam" id="PF07738">
    <property type="entry name" value="Sad1_UNC"/>
    <property type="match status" value="1"/>
</dbReference>
<keyword evidence="2" id="KW-0812">Transmembrane</keyword>
<evidence type="ECO:0000313" key="7">
    <source>
        <dbReference type="EMBL" id="CCJ29108.1"/>
    </source>
</evidence>
<gene>
    <name evidence="7" type="ORF">PNEJI1_002374</name>
</gene>
<evidence type="ECO:0000256" key="4">
    <source>
        <dbReference type="ARBA" id="ARBA00023136"/>
    </source>
</evidence>
<dbReference type="PANTHER" id="PTHR12953:SF0">
    <property type="entry name" value="SUN DOMAIN-CONTAINING OSSIFICATION FACTOR"/>
    <property type="match status" value="1"/>
</dbReference>
<evidence type="ECO:0000256" key="2">
    <source>
        <dbReference type="ARBA" id="ARBA00022692"/>
    </source>
</evidence>
<feature type="signal peptide" evidence="5">
    <location>
        <begin position="1"/>
        <end position="25"/>
    </location>
</feature>
<accession>L0P9Q4</accession>
<dbReference type="Proteomes" id="UP000010422">
    <property type="component" value="Unassembled WGS sequence"/>
</dbReference>
<dbReference type="GO" id="GO:0034975">
    <property type="term" value="P:protein folding in endoplasmic reticulum"/>
    <property type="evidence" value="ECO:0007669"/>
    <property type="project" value="TreeGrafter"/>
</dbReference>
<reference evidence="7 8" key="1">
    <citation type="journal article" date="2012" name="MBio">
        <title>De novo assembly of the Pneumocystis jirovecii genome from a single bronchoalveolar lavage fluid specimen from a patient.</title>
        <authorList>
            <person name="Cisse O.H."/>
            <person name="Pagni M."/>
            <person name="Hauser P.M."/>
        </authorList>
    </citation>
    <scope>NUCLEOTIDE SEQUENCE [LARGE SCALE GENOMIC DNA]</scope>
    <source>
        <strain evidence="7 8">SE8</strain>
    </source>
</reference>
<feature type="domain" description="SUN" evidence="6">
    <location>
        <begin position="125"/>
        <end position="280"/>
    </location>
</feature>
<evidence type="ECO:0000256" key="1">
    <source>
        <dbReference type="ARBA" id="ARBA00004308"/>
    </source>
</evidence>
<keyword evidence="4" id="KW-0472">Membrane</keyword>
<sequence>MIEIIEYNGIFFFWLFFFQIFQSYAQNLSDIEWFYQLQCRNTAFVFNTYCFSLEDDILERYPFANNGEFNGKFKKEFENLVESLFLSFDDWKKHSVFDTLNRSEVYTDNDLRDNQKDKIHIETNSSSGNFLYNLFNHSGRSKILPKERFNYASADCAASVLKANAEAKGVAFILSSNKDRYMLNKCSANNKFVIIELCNDILIDTIVLDFRISVSDRYPVKRSLWKELGIFTAMNIKDIQTFTITNPLIWAKYLRIDFLTHYGDEFYCPVTLLRVYGTTMIEEFKYDENEFEENNQSGTESSFKEYSFGKQKTNYPNNKISEISSSPFQYFVGTPIVIDYAVKTLNNNINHNMASYPLCFISTLKKSLNNYDYQISALFLKDLVCSALNNHSNQDLNLVSEKMNSSFVSLVSNVSTELPTKSTLVQGSRIGTQITQSIKQQSSPSNTENVIFFGNKYDSLFTEYIC</sequence>
<proteinExistence type="predicted"/>
<comment type="subcellular location">
    <subcellularLocation>
        <location evidence="1">Endomembrane system</location>
    </subcellularLocation>
</comment>